<keyword evidence="4" id="KW-0256">Endoplasmic reticulum</keyword>
<dbReference type="EMBL" id="DS549128">
    <property type="protein sequence ID" value="EDR26579.1"/>
    <property type="molecule type" value="Genomic_DNA"/>
</dbReference>
<evidence type="ECO:0000313" key="9">
    <source>
        <dbReference type="Proteomes" id="UP000008076"/>
    </source>
</evidence>
<feature type="transmembrane region" description="Helical" evidence="7">
    <location>
        <begin position="12"/>
        <end position="33"/>
    </location>
</feature>
<evidence type="ECO:0000313" key="8">
    <source>
        <dbReference type="EMBL" id="EDR26579.1"/>
    </source>
</evidence>
<keyword evidence="2" id="KW-0813">Transport</keyword>
<feature type="transmembrane region" description="Helical" evidence="7">
    <location>
        <begin position="167"/>
        <end position="188"/>
    </location>
</feature>
<dbReference type="GeneID" id="5882180"/>
<feature type="transmembrane region" description="Helical" evidence="7">
    <location>
        <begin position="137"/>
        <end position="155"/>
    </location>
</feature>
<evidence type="ECO:0000256" key="6">
    <source>
        <dbReference type="ARBA" id="ARBA00023136"/>
    </source>
</evidence>
<reference evidence="9" key="1">
    <citation type="submission" date="2007-12" db="EMBL/GenBank/DDBJ databases">
        <title>Annotation of Entamoeba dispar SAW760.</title>
        <authorList>
            <person name="Lorenzi H."/>
            <person name="Inman J."/>
            <person name="Schobel S."/>
            <person name="Amedeo P."/>
            <person name="Caler E."/>
        </authorList>
    </citation>
    <scope>NUCLEOTIDE SEQUENCE [LARGE SCALE GENOMIC DNA]</scope>
    <source>
        <strain evidence="9">ATCC PRA-260 / SAW760</strain>
    </source>
</reference>
<dbReference type="VEuPathDB" id="AmoebaDB:EDI_059680"/>
<evidence type="ECO:0000256" key="7">
    <source>
        <dbReference type="SAM" id="Phobius"/>
    </source>
</evidence>
<dbReference type="KEGG" id="edi:EDI_059680"/>
<protein>
    <submittedName>
        <fullName evidence="8">UDP-galactose transporter, putative</fullName>
    </submittedName>
</protein>
<evidence type="ECO:0000256" key="2">
    <source>
        <dbReference type="ARBA" id="ARBA00022448"/>
    </source>
</evidence>
<dbReference type="RefSeq" id="XP_001737158.1">
    <property type="nucleotide sequence ID" value="XM_001737106.1"/>
</dbReference>
<feature type="transmembrane region" description="Helical" evidence="7">
    <location>
        <begin position="45"/>
        <end position="70"/>
    </location>
</feature>
<keyword evidence="5 7" id="KW-1133">Transmembrane helix</keyword>
<evidence type="ECO:0000256" key="3">
    <source>
        <dbReference type="ARBA" id="ARBA00022692"/>
    </source>
</evidence>
<keyword evidence="6 7" id="KW-0472">Membrane</keyword>
<sequence>MTTSTFHSYKTNIDILITSICLVGSFLSVGFFTEYLTKHQFGKDKILFTATSGLVFLQACFSTLGAYILIKITKQHFDIKNVPYKRFIIQSQTYCGAMFFSNKSLLYIDYPTQIITKFCKPITVMLFSIFYTKKYEIRQVIFSIITFSGIAMFMYDKFAKLDTSKYSDFSFIFGLILIVISLVCDGIASSEEDIIAHDYQVPPFYTMIVIIKKPICIDFKEFTQLRRIKLISINVKLNLFQFFTEKNQKFDWVYVNLTQNIEAFINQIDDYEIKKFIIETKKINGINILNKQILSKKVIVCCNEWIEKKEAIVNYQDSFLYSSRKKNINEAMKLYYPYSIELSWLYNENEKIVDLSSFTNIIQIRQQFKPKQQYYYPSSLKIYDGCSLKNIPNSIIYLYLSDVAESIIIPSYIIGLKLENVPHWTIPDNNCVNTLKLITDIDDKLPSELTKLKNMKAMHLTNCSVTNILTVLTRLNKMRLSQCRIGLNSTDLPSSLTSIICRNCKTKSCFLPSSLVSLQILGMKNMEETPFKGFIFHNKMQLQQLSNDSGIDITKIPTTITYLSIKNYSNNELLNLKNLSLLNILGISNSSNVTIIVPSKLKELYCFSSIVTIQNPNESLLEGMYFKSCKLVNWSSVPKLIKYLQLIPPISFPLNQKDYPNLKFHKIIVPNSQPDLFISQGLPNIRNERRPLISKMDIKIIDN</sequence>
<evidence type="ECO:0000256" key="5">
    <source>
        <dbReference type="ARBA" id="ARBA00022989"/>
    </source>
</evidence>
<dbReference type="GO" id="GO:0005460">
    <property type="term" value="F:UDP-glucose transmembrane transporter activity"/>
    <property type="evidence" value="ECO:0007669"/>
    <property type="project" value="TreeGrafter"/>
</dbReference>
<dbReference type="OMA" id="VIVCCNE"/>
<evidence type="ECO:0000256" key="4">
    <source>
        <dbReference type="ARBA" id="ARBA00022824"/>
    </source>
</evidence>
<gene>
    <name evidence="8" type="ORF">EDI_059680</name>
</gene>
<evidence type="ECO:0000256" key="1">
    <source>
        <dbReference type="ARBA" id="ARBA00004477"/>
    </source>
</evidence>
<dbReference type="GO" id="GO:0000139">
    <property type="term" value="C:Golgi membrane"/>
    <property type="evidence" value="ECO:0007669"/>
    <property type="project" value="TreeGrafter"/>
</dbReference>
<dbReference type="PANTHER" id="PTHR10778">
    <property type="entry name" value="SOLUTE CARRIER FAMILY 35 MEMBER B"/>
    <property type="match status" value="1"/>
</dbReference>
<dbReference type="OrthoDB" id="78344at2759"/>
<proteinExistence type="predicted"/>
<name>B0EFX3_ENTDS</name>
<dbReference type="AlphaFoldDB" id="B0EFX3"/>
<dbReference type="GO" id="GO:0005789">
    <property type="term" value="C:endoplasmic reticulum membrane"/>
    <property type="evidence" value="ECO:0007669"/>
    <property type="project" value="UniProtKB-SubCell"/>
</dbReference>
<keyword evidence="3 7" id="KW-0812">Transmembrane</keyword>
<organism evidence="9">
    <name type="scientific">Entamoeba dispar (strain ATCC PRA-260 / SAW760)</name>
    <dbReference type="NCBI Taxonomy" id="370354"/>
    <lineage>
        <taxon>Eukaryota</taxon>
        <taxon>Amoebozoa</taxon>
        <taxon>Evosea</taxon>
        <taxon>Archamoebae</taxon>
        <taxon>Mastigamoebida</taxon>
        <taxon>Entamoebidae</taxon>
        <taxon>Entamoeba</taxon>
    </lineage>
</organism>
<comment type="subcellular location">
    <subcellularLocation>
        <location evidence="1">Endoplasmic reticulum membrane</location>
        <topology evidence="1">Multi-pass membrane protein</topology>
    </subcellularLocation>
</comment>
<dbReference type="Proteomes" id="UP000008076">
    <property type="component" value="Unassembled WGS sequence"/>
</dbReference>
<dbReference type="PANTHER" id="PTHR10778:SF10">
    <property type="entry name" value="SOLUTE CARRIER FAMILY 35 MEMBER B1"/>
    <property type="match status" value="1"/>
</dbReference>
<keyword evidence="9" id="KW-1185">Reference proteome</keyword>
<dbReference type="InterPro" id="IPR013657">
    <property type="entry name" value="SCL35B1-4/HUT1"/>
</dbReference>
<dbReference type="GO" id="GO:0005459">
    <property type="term" value="F:UDP-galactose transmembrane transporter activity"/>
    <property type="evidence" value="ECO:0007669"/>
    <property type="project" value="TreeGrafter"/>
</dbReference>
<accession>B0EFX3</accession>
<dbReference type="eggNOG" id="KOG1580">
    <property type="taxonomic scope" value="Eukaryota"/>
</dbReference>